<dbReference type="CDD" id="cd00085">
    <property type="entry name" value="HNHc"/>
    <property type="match status" value="1"/>
</dbReference>
<evidence type="ECO:0000313" key="1">
    <source>
        <dbReference type="EMBL" id="KAH7441883.1"/>
    </source>
</evidence>
<evidence type="ECO:0008006" key="3">
    <source>
        <dbReference type="Google" id="ProtNLM"/>
    </source>
</evidence>
<name>A0A8T2V7U3_CERRI</name>
<proteinExistence type="predicted"/>
<reference evidence="1" key="1">
    <citation type="submission" date="2021-08" db="EMBL/GenBank/DDBJ databases">
        <title>WGS assembly of Ceratopteris richardii.</title>
        <authorList>
            <person name="Marchant D.B."/>
            <person name="Chen G."/>
            <person name="Jenkins J."/>
            <person name="Shu S."/>
            <person name="Leebens-Mack J."/>
            <person name="Grimwood J."/>
            <person name="Schmutz J."/>
            <person name="Soltis P."/>
            <person name="Soltis D."/>
            <person name="Chen Z.-H."/>
        </authorList>
    </citation>
    <scope>NUCLEOTIDE SEQUENCE</scope>
    <source>
        <strain evidence="1">Whitten #5841</strain>
        <tissue evidence="1">Leaf</tissue>
    </source>
</reference>
<evidence type="ECO:0000313" key="2">
    <source>
        <dbReference type="Proteomes" id="UP000825935"/>
    </source>
</evidence>
<dbReference type="OrthoDB" id="1883054at2759"/>
<dbReference type="InterPro" id="IPR003615">
    <property type="entry name" value="HNH_nuc"/>
</dbReference>
<accession>A0A8T2V7U3</accession>
<dbReference type="AlphaFoldDB" id="A0A8T2V7U3"/>
<comment type="caution">
    <text evidence="1">The sequence shown here is derived from an EMBL/GenBank/DDBJ whole genome shotgun (WGS) entry which is preliminary data.</text>
</comment>
<sequence length="173" mass="19648">MDEESARVDVDSISSRLKGRQRFFEKETARKCWEKADVVPGRHPERWRKDVAGNVVCRKFRGCEGCLCFQLDHIHPFTKGGETDVSNCQVLQSRVNRYKGDKVHVDDKELQQSSCNLKFTDKELDVIEMAVYGDVIRPGLQCKCKSIKETLGIAAKKKGPVVMSCELPSQKLD</sequence>
<dbReference type="EMBL" id="CM035408">
    <property type="protein sequence ID" value="KAH7441883.1"/>
    <property type="molecule type" value="Genomic_DNA"/>
</dbReference>
<dbReference type="OMA" id="WHCDGCL"/>
<dbReference type="PANTHER" id="PTHR33427">
    <property type="entry name" value="HNH ENDONUCLEASE"/>
    <property type="match status" value="1"/>
</dbReference>
<dbReference type="Gene3D" id="1.10.30.50">
    <property type="match status" value="1"/>
</dbReference>
<keyword evidence="2" id="KW-1185">Reference proteome</keyword>
<dbReference type="PANTHER" id="PTHR33427:SF1">
    <property type="entry name" value="F6A14.21 PROTEIN"/>
    <property type="match status" value="1"/>
</dbReference>
<gene>
    <name evidence="1" type="ORF">KP509_03G060500</name>
</gene>
<protein>
    <recommendedName>
        <fullName evidence="3">HNH domain-containing protein</fullName>
    </recommendedName>
</protein>
<organism evidence="1 2">
    <name type="scientific">Ceratopteris richardii</name>
    <name type="common">Triangle waterfern</name>
    <dbReference type="NCBI Taxonomy" id="49495"/>
    <lineage>
        <taxon>Eukaryota</taxon>
        <taxon>Viridiplantae</taxon>
        <taxon>Streptophyta</taxon>
        <taxon>Embryophyta</taxon>
        <taxon>Tracheophyta</taxon>
        <taxon>Polypodiopsida</taxon>
        <taxon>Polypodiidae</taxon>
        <taxon>Polypodiales</taxon>
        <taxon>Pteridineae</taxon>
        <taxon>Pteridaceae</taxon>
        <taxon>Parkerioideae</taxon>
        <taxon>Ceratopteris</taxon>
    </lineage>
</organism>
<dbReference type="Proteomes" id="UP000825935">
    <property type="component" value="Chromosome 3"/>
</dbReference>